<evidence type="ECO:0000313" key="2">
    <source>
        <dbReference type="Proteomes" id="UP000254863"/>
    </source>
</evidence>
<gene>
    <name evidence="1" type="ORF">NCTC11685_03499</name>
</gene>
<sequence>MPGVSIEQLVEELSNDDVLETALNTPGDTPTETQADSLLNQLSQKNNARIA</sequence>
<reference evidence="1 2" key="1">
    <citation type="submission" date="2018-06" db="EMBL/GenBank/DDBJ databases">
        <authorList>
            <consortium name="Pathogen Informatics"/>
            <person name="Doyle S."/>
        </authorList>
    </citation>
    <scope>NUCLEOTIDE SEQUENCE [LARGE SCALE GENOMIC DNA]</scope>
    <source>
        <strain evidence="1 2">NCTC11685</strain>
    </source>
</reference>
<name>A0A7H4N8T8_9ENTR</name>
<comment type="caution">
    <text evidence="1">The sequence shown here is derived from an EMBL/GenBank/DDBJ whole genome shotgun (WGS) entry which is preliminary data.</text>
</comment>
<dbReference type="Proteomes" id="UP000254863">
    <property type="component" value="Unassembled WGS sequence"/>
</dbReference>
<organism evidence="1 2">
    <name type="scientific">Klebsiella michiganensis</name>
    <dbReference type="NCBI Taxonomy" id="1134687"/>
    <lineage>
        <taxon>Bacteria</taxon>
        <taxon>Pseudomonadati</taxon>
        <taxon>Pseudomonadota</taxon>
        <taxon>Gammaproteobacteria</taxon>
        <taxon>Enterobacterales</taxon>
        <taxon>Enterobacteriaceae</taxon>
        <taxon>Klebsiella/Raoultella group</taxon>
        <taxon>Klebsiella</taxon>
    </lineage>
</organism>
<protein>
    <submittedName>
        <fullName evidence="1">Type I restriction-modification system</fullName>
    </submittedName>
</protein>
<dbReference type="EMBL" id="UGMS01000001">
    <property type="protein sequence ID" value="STV83494.1"/>
    <property type="molecule type" value="Genomic_DNA"/>
</dbReference>
<accession>A0A7H4N8T8</accession>
<evidence type="ECO:0000313" key="1">
    <source>
        <dbReference type="EMBL" id="STV83494.1"/>
    </source>
</evidence>
<dbReference type="AlphaFoldDB" id="A0A7H4N8T8"/>
<proteinExistence type="predicted"/>